<keyword evidence="1" id="KW-0812">Transmembrane</keyword>
<accession>A0AAP2Z7M6</accession>
<gene>
    <name evidence="2" type="ORF">OB919_07300</name>
</gene>
<sequence>MSIGDQLFTFEKEKLPPIVVLTTIILIAILVLGAALRVLLYLAF</sequence>
<proteinExistence type="predicted"/>
<evidence type="ECO:0000256" key="1">
    <source>
        <dbReference type="SAM" id="Phobius"/>
    </source>
</evidence>
<dbReference type="Proteomes" id="UP001321047">
    <property type="component" value="Unassembled WGS sequence"/>
</dbReference>
<dbReference type="EMBL" id="JAOPJZ010000004">
    <property type="protein sequence ID" value="MCU4751788.1"/>
    <property type="molecule type" value="Genomic_DNA"/>
</dbReference>
<dbReference type="RefSeq" id="WP_256530374.1">
    <property type="nucleotide sequence ID" value="NZ_JAOPJZ010000004.1"/>
</dbReference>
<dbReference type="GeneID" id="73908114"/>
<feature type="transmembrane region" description="Helical" evidence="1">
    <location>
        <begin position="18"/>
        <end position="43"/>
    </location>
</feature>
<dbReference type="AlphaFoldDB" id="A0AAP2Z7M6"/>
<keyword evidence="1" id="KW-1133">Transmembrane helix</keyword>
<reference evidence="2 3" key="1">
    <citation type="submission" date="2022-09" db="EMBL/GenBank/DDBJ databases">
        <title>Enrichment on poylsaccharides allowed isolation of novel metabolic and taxonomic groups of Haloarchaea.</title>
        <authorList>
            <person name="Sorokin D.Y."/>
            <person name="Elcheninov A.G."/>
            <person name="Khizhniak T.V."/>
            <person name="Kolganova T.V."/>
            <person name="Kublanov I.V."/>
        </authorList>
    </citation>
    <scope>NUCLEOTIDE SEQUENCE [LARGE SCALE GENOMIC DNA]</scope>
    <source>
        <strain evidence="2 3">AArc-curdl1</strain>
    </source>
</reference>
<comment type="caution">
    <text evidence="2">The sequence shown here is derived from an EMBL/GenBank/DDBJ whole genome shotgun (WGS) entry which is preliminary data.</text>
</comment>
<organism evidence="2 3">
    <name type="scientific">Natronosalvus hydrolyticus</name>
    <dbReference type="NCBI Taxonomy" id="2979988"/>
    <lineage>
        <taxon>Archaea</taxon>
        <taxon>Methanobacteriati</taxon>
        <taxon>Methanobacteriota</taxon>
        <taxon>Stenosarchaea group</taxon>
        <taxon>Halobacteria</taxon>
        <taxon>Halobacteriales</taxon>
        <taxon>Natrialbaceae</taxon>
        <taxon>Natronosalvus</taxon>
    </lineage>
</organism>
<keyword evidence="1" id="KW-0472">Membrane</keyword>
<protein>
    <submittedName>
        <fullName evidence="2">Uncharacterized protein</fullName>
    </submittedName>
</protein>
<name>A0AAP2Z7M6_9EURY</name>
<evidence type="ECO:0000313" key="3">
    <source>
        <dbReference type="Proteomes" id="UP001321047"/>
    </source>
</evidence>
<keyword evidence="3" id="KW-1185">Reference proteome</keyword>
<evidence type="ECO:0000313" key="2">
    <source>
        <dbReference type="EMBL" id="MCU4751788.1"/>
    </source>
</evidence>